<dbReference type="Pfam" id="PF03466">
    <property type="entry name" value="LysR_substrate"/>
    <property type="match status" value="1"/>
</dbReference>
<evidence type="ECO:0000256" key="1">
    <source>
        <dbReference type="ARBA" id="ARBA00009437"/>
    </source>
</evidence>
<dbReference type="SUPFAM" id="SSF53850">
    <property type="entry name" value="Periplasmic binding protein-like II"/>
    <property type="match status" value="1"/>
</dbReference>
<organism evidence="6 7">
    <name type="scientific">Nakamurella aerolata</name>
    <dbReference type="NCBI Taxonomy" id="1656892"/>
    <lineage>
        <taxon>Bacteria</taxon>
        <taxon>Bacillati</taxon>
        <taxon>Actinomycetota</taxon>
        <taxon>Actinomycetes</taxon>
        <taxon>Nakamurellales</taxon>
        <taxon>Nakamurellaceae</taxon>
        <taxon>Nakamurella</taxon>
    </lineage>
</organism>
<dbReference type="PANTHER" id="PTHR30346">
    <property type="entry name" value="TRANSCRIPTIONAL DUAL REGULATOR HCAR-RELATED"/>
    <property type="match status" value="1"/>
</dbReference>
<keyword evidence="3" id="KW-0238">DNA-binding</keyword>
<evidence type="ECO:0000313" key="7">
    <source>
        <dbReference type="Proteomes" id="UP000562984"/>
    </source>
</evidence>
<dbReference type="PRINTS" id="PR00039">
    <property type="entry name" value="HTHLYSR"/>
</dbReference>
<dbReference type="GO" id="GO:0032993">
    <property type="term" value="C:protein-DNA complex"/>
    <property type="evidence" value="ECO:0007669"/>
    <property type="project" value="TreeGrafter"/>
</dbReference>
<dbReference type="Gene3D" id="3.40.190.290">
    <property type="match status" value="1"/>
</dbReference>
<dbReference type="InterPro" id="IPR036390">
    <property type="entry name" value="WH_DNA-bd_sf"/>
</dbReference>
<protein>
    <submittedName>
        <fullName evidence="6">LysR family transcriptional regulator</fullName>
    </submittedName>
</protein>
<dbReference type="InterPro" id="IPR036388">
    <property type="entry name" value="WH-like_DNA-bd_sf"/>
</dbReference>
<keyword evidence="7" id="KW-1185">Reference proteome</keyword>
<accession>A0A849A5M5</accession>
<dbReference type="Proteomes" id="UP000562984">
    <property type="component" value="Unassembled WGS sequence"/>
</dbReference>
<dbReference type="PROSITE" id="PS50931">
    <property type="entry name" value="HTH_LYSR"/>
    <property type="match status" value="1"/>
</dbReference>
<dbReference type="InterPro" id="IPR000847">
    <property type="entry name" value="LysR_HTH_N"/>
</dbReference>
<evidence type="ECO:0000313" key="6">
    <source>
        <dbReference type="EMBL" id="NNG34673.1"/>
    </source>
</evidence>
<keyword evidence="2" id="KW-0805">Transcription regulation</keyword>
<dbReference type="GO" id="GO:0003700">
    <property type="term" value="F:DNA-binding transcription factor activity"/>
    <property type="evidence" value="ECO:0007669"/>
    <property type="project" value="InterPro"/>
</dbReference>
<gene>
    <name evidence="6" type="ORF">HKD39_02830</name>
</gene>
<evidence type="ECO:0000259" key="5">
    <source>
        <dbReference type="PROSITE" id="PS50931"/>
    </source>
</evidence>
<evidence type="ECO:0000256" key="3">
    <source>
        <dbReference type="ARBA" id="ARBA00023125"/>
    </source>
</evidence>
<dbReference type="Pfam" id="PF00126">
    <property type="entry name" value="HTH_1"/>
    <property type="match status" value="1"/>
</dbReference>
<dbReference type="EMBL" id="JABEND010000001">
    <property type="protein sequence ID" value="NNG34673.1"/>
    <property type="molecule type" value="Genomic_DNA"/>
</dbReference>
<dbReference type="InterPro" id="IPR005119">
    <property type="entry name" value="LysR_subst-bd"/>
</dbReference>
<dbReference type="RefSeq" id="WP_171198270.1">
    <property type="nucleotide sequence ID" value="NZ_JABEND010000001.1"/>
</dbReference>
<proteinExistence type="inferred from homology"/>
<dbReference type="SUPFAM" id="SSF46785">
    <property type="entry name" value="Winged helix' DNA-binding domain"/>
    <property type="match status" value="1"/>
</dbReference>
<evidence type="ECO:0000256" key="2">
    <source>
        <dbReference type="ARBA" id="ARBA00023015"/>
    </source>
</evidence>
<reference evidence="6 7" key="1">
    <citation type="submission" date="2020-05" db="EMBL/GenBank/DDBJ databases">
        <title>Nakamurella sp. DB0629 isolated from air conditioner.</title>
        <authorList>
            <person name="Kim D.H."/>
            <person name="Kim D.-U."/>
        </authorList>
    </citation>
    <scope>NUCLEOTIDE SEQUENCE [LARGE SCALE GENOMIC DNA]</scope>
    <source>
        <strain evidence="6 7">DB0629</strain>
    </source>
</reference>
<dbReference type="FunFam" id="1.10.10.10:FF:000001">
    <property type="entry name" value="LysR family transcriptional regulator"/>
    <property type="match status" value="1"/>
</dbReference>
<feature type="domain" description="HTH lysR-type" evidence="5">
    <location>
        <begin position="1"/>
        <end position="58"/>
    </location>
</feature>
<comment type="similarity">
    <text evidence="1">Belongs to the LysR transcriptional regulatory family.</text>
</comment>
<dbReference type="PANTHER" id="PTHR30346:SF30">
    <property type="entry name" value="SMALL NEUTRAL PROTEASE REGULATORY PROTEIN"/>
    <property type="match status" value="1"/>
</dbReference>
<dbReference type="Gene3D" id="1.10.10.10">
    <property type="entry name" value="Winged helix-like DNA-binding domain superfamily/Winged helix DNA-binding domain"/>
    <property type="match status" value="1"/>
</dbReference>
<name>A0A849A5M5_9ACTN</name>
<dbReference type="AlphaFoldDB" id="A0A849A5M5"/>
<sequence>METNHLLSFVAVAEELSFTRAAQRLHMVQSTVSAAIKTVEREVGRSLFVRSTRSVELTAAGRELLPVARRLLADVDELRSLGNDPGVPLRDRLRIGLLTNLERLELPSLLGAFRRQHPQVELWLQTLPRGSTDVVAGVRAGRLDLGFSGGLPAAAMRGLRKHRLIEEPFTVLLPPEHRLADRASVPITELVDEPFVELPRGFGTRVLLDGWLRRRGLRRHVAVEVPDLATVPDFVAAGLGVAVVPMLVSPGRADVVAVPATPKLRWELFVVTAAGRGQPVRDALVDELLRRV</sequence>
<keyword evidence="4" id="KW-0804">Transcription</keyword>
<dbReference type="GO" id="GO:0003677">
    <property type="term" value="F:DNA binding"/>
    <property type="evidence" value="ECO:0007669"/>
    <property type="project" value="UniProtKB-KW"/>
</dbReference>
<evidence type="ECO:0000256" key="4">
    <source>
        <dbReference type="ARBA" id="ARBA00023163"/>
    </source>
</evidence>
<comment type="caution">
    <text evidence="6">The sequence shown here is derived from an EMBL/GenBank/DDBJ whole genome shotgun (WGS) entry which is preliminary data.</text>
</comment>